<evidence type="ECO:0000313" key="6">
    <source>
        <dbReference type="Proteomes" id="UP000289260"/>
    </source>
</evidence>
<dbReference type="NCBIfam" id="NF033745">
    <property type="entry name" value="class_C_sortase"/>
    <property type="match status" value="1"/>
</dbReference>
<feature type="active site" description="Acyl-thioester intermediate" evidence="2">
    <location>
        <position position="252"/>
    </location>
</feature>
<feature type="region of interest" description="Disordered" evidence="3">
    <location>
        <begin position="100"/>
        <end position="130"/>
    </location>
</feature>
<dbReference type="Gene3D" id="2.40.260.10">
    <property type="entry name" value="Sortase"/>
    <property type="match status" value="1"/>
</dbReference>
<dbReference type="AlphaFoldDB" id="A0A4P6KDL6"/>
<dbReference type="CDD" id="cd05827">
    <property type="entry name" value="Sortase_C"/>
    <property type="match status" value="1"/>
</dbReference>
<dbReference type="RefSeq" id="WP_130109545.1">
    <property type="nucleotide sequence ID" value="NZ_CP035806.1"/>
</dbReference>
<dbReference type="Proteomes" id="UP000289260">
    <property type="component" value="Chromosome"/>
</dbReference>
<dbReference type="GO" id="GO:0016787">
    <property type="term" value="F:hydrolase activity"/>
    <property type="evidence" value="ECO:0007669"/>
    <property type="project" value="UniProtKB-KW"/>
</dbReference>
<evidence type="ECO:0000256" key="3">
    <source>
        <dbReference type="SAM" id="MobiDB-lite"/>
    </source>
</evidence>
<organism evidence="5 6">
    <name type="scientific">Leucobacter triazinivorans</name>
    <dbReference type="NCBI Taxonomy" id="1784719"/>
    <lineage>
        <taxon>Bacteria</taxon>
        <taxon>Bacillati</taxon>
        <taxon>Actinomycetota</taxon>
        <taxon>Actinomycetes</taxon>
        <taxon>Micrococcales</taxon>
        <taxon>Microbacteriaceae</taxon>
        <taxon>Leucobacter</taxon>
    </lineage>
</organism>
<keyword evidence="4" id="KW-1133">Transmembrane helix</keyword>
<dbReference type="SUPFAM" id="SSF63817">
    <property type="entry name" value="Sortase"/>
    <property type="match status" value="1"/>
</dbReference>
<keyword evidence="4" id="KW-0472">Membrane</keyword>
<evidence type="ECO:0000256" key="4">
    <source>
        <dbReference type="SAM" id="Phobius"/>
    </source>
</evidence>
<dbReference type="EMBL" id="CP035806">
    <property type="protein sequence ID" value="QBE48407.1"/>
    <property type="molecule type" value="Genomic_DNA"/>
</dbReference>
<sequence length="560" mass="60187">MAVRTIDESRVRLPGARSTSRPRRGWRARSRALLGPWPLWRIGIIGAITAGVAVMCYPAAAIWFDDRVQAGQASGYGEKTGSAGAADLAAELEAAREYNRSLPNGPLRDPYALDDSGRPRSVGNGEPAYEATLNSDPNGIMALLRIPKIRVNLPIFHHTDPEVLDIGVGHLFGSGLPVGGEDTHSVLTAHSGMVGARLFNDLHHLRTGDRFYVSVAGETLAYEVDQRLTVLPTQLDALRQVPGEDYITLVTCTPIGVNTHRLLVRGTRVPMTKADEARLEAVTEEGPGFPWWVLPVPAAVLLLALATRPLARAHSAHRRPDVARTGADRPMIRIAYRAPHSAELAAWREHRRRALPRASRWPSSVGAFTWTLFLGDQRLGVSAEARSTPDAVFAEIARLPQLSLVLGLRSSRKRGTLWLIGAHGSDGSVAPLLMGLTPESFPGVADLRGREAVDLLHRAELPFGASPVPPPVAPAAAPVAPVAAPLRDPGFEAPGLAPRAEVRRESVPGSDGTRIPGDALENGDALAHGDAMTFSEAMTLFDETSYRDARPPVAREAVLQ</sequence>
<gene>
    <name evidence="5" type="ORF">EVS81_05770</name>
</gene>
<dbReference type="InterPro" id="IPR023365">
    <property type="entry name" value="Sortase_dom-sf"/>
</dbReference>
<keyword evidence="4" id="KW-0812">Transmembrane</keyword>
<dbReference type="NCBIfam" id="TIGR01076">
    <property type="entry name" value="sortase_fam"/>
    <property type="match status" value="1"/>
</dbReference>
<evidence type="ECO:0000256" key="2">
    <source>
        <dbReference type="PIRSR" id="PIRSR605754-1"/>
    </source>
</evidence>
<keyword evidence="6" id="KW-1185">Reference proteome</keyword>
<proteinExistence type="predicted"/>
<name>A0A4P6KDL6_9MICO</name>
<dbReference type="InterPro" id="IPR005754">
    <property type="entry name" value="Sortase"/>
</dbReference>
<dbReference type="OrthoDB" id="5242161at2"/>
<dbReference type="KEGG" id="ltr:EVS81_05770"/>
<keyword evidence="1" id="KW-0378">Hydrolase</keyword>
<evidence type="ECO:0000256" key="1">
    <source>
        <dbReference type="ARBA" id="ARBA00022801"/>
    </source>
</evidence>
<dbReference type="Pfam" id="PF04203">
    <property type="entry name" value="Sortase"/>
    <property type="match status" value="1"/>
</dbReference>
<feature type="active site" description="Proton donor/acceptor" evidence="2">
    <location>
        <position position="190"/>
    </location>
</feature>
<protein>
    <submittedName>
        <fullName evidence="5">Class C sortase</fullName>
    </submittedName>
</protein>
<feature type="transmembrane region" description="Helical" evidence="4">
    <location>
        <begin position="39"/>
        <end position="64"/>
    </location>
</feature>
<reference evidence="5 6" key="1">
    <citation type="submission" date="2019-02" db="EMBL/GenBank/DDBJ databases">
        <authorList>
            <person name="Sun L."/>
            <person name="Pan D."/>
            <person name="Wu X."/>
        </authorList>
    </citation>
    <scope>NUCLEOTIDE SEQUENCE [LARGE SCALE GENOMIC DNA]</scope>
    <source>
        <strain evidence="5 6">JW-1</strain>
    </source>
</reference>
<dbReference type="InterPro" id="IPR042002">
    <property type="entry name" value="Sortase_C"/>
</dbReference>
<accession>A0A4P6KDL6</accession>
<evidence type="ECO:0000313" key="5">
    <source>
        <dbReference type="EMBL" id="QBE48407.1"/>
    </source>
</evidence>